<reference evidence="1" key="1">
    <citation type="submission" date="2021-04" db="EMBL/GenBank/DDBJ databases">
        <title>Proteiniclasticum sedimins sp. nov., an obligate anaerobic bacterium isolated from anaerobic sludge.</title>
        <authorList>
            <person name="Liu J."/>
        </authorList>
    </citation>
    <scope>NUCLEOTIDE SEQUENCE</scope>
    <source>
        <strain evidence="1">BAD-10</strain>
    </source>
</reference>
<sequence>MSRSKYKKNKSRAEPALKQKRELTFMEWVSSSDFTGSIATGEYIRLSDNPEVRIAAGKIADLISSMTIHLMQNTETGDVRVKNGLSDKLDINPYKYMTRKTWMYNIVNTMLIEGRGNAVVLPIIGEGEGYIEDLMPLKPSKVSFVGDGIDYQVKYGDRLYDYDEILHFVMNPDPEKPYEGLGYKVVLKDVIGNLKQAAATKNSFMTSQYKPSVIISVDAMTDEFTTPEGRDAILQKYVGETKAGKPWVMPADLVKVEQIKPLTLQDLAMDKSVEIDKRTVAGIFGVPAFLLGVGSFNKDEFNNFINTTIMPIAQNIEQELTKKLLLSNKLYFKFNPRSLYSYSLTDLSNVGSNMYIRGIMTGNEVRNWIGMTPKEGLDELVILENFIPVGMIGDQEKLKPTQTEGGGE</sequence>
<dbReference type="NCBIfam" id="TIGR01537">
    <property type="entry name" value="portal_HK97"/>
    <property type="match status" value="1"/>
</dbReference>
<evidence type="ECO:0000313" key="2">
    <source>
        <dbReference type="Proteomes" id="UP000675379"/>
    </source>
</evidence>
<dbReference type="Proteomes" id="UP000675379">
    <property type="component" value="Unassembled WGS sequence"/>
</dbReference>
<evidence type="ECO:0000313" key="1">
    <source>
        <dbReference type="EMBL" id="MBR0576758.1"/>
    </source>
</evidence>
<proteinExistence type="predicted"/>
<gene>
    <name evidence="1" type="ORF">KCG48_10480</name>
</gene>
<name>A0A941CS43_9CLOT</name>
<dbReference type="AlphaFoldDB" id="A0A941CS43"/>
<keyword evidence="2" id="KW-1185">Reference proteome</keyword>
<dbReference type="InterPro" id="IPR006427">
    <property type="entry name" value="Portal_HK97"/>
</dbReference>
<protein>
    <submittedName>
        <fullName evidence="1">Phage portal protein</fullName>
    </submittedName>
</protein>
<organism evidence="1 2">
    <name type="scientific">Proteiniclasticum sediminis</name>
    <dbReference type="NCBI Taxonomy" id="2804028"/>
    <lineage>
        <taxon>Bacteria</taxon>
        <taxon>Bacillati</taxon>
        <taxon>Bacillota</taxon>
        <taxon>Clostridia</taxon>
        <taxon>Eubacteriales</taxon>
        <taxon>Clostridiaceae</taxon>
        <taxon>Proteiniclasticum</taxon>
    </lineage>
</organism>
<accession>A0A941CS43</accession>
<dbReference type="Pfam" id="PF04860">
    <property type="entry name" value="Phage_portal"/>
    <property type="match status" value="1"/>
</dbReference>
<dbReference type="InterPro" id="IPR006944">
    <property type="entry name" value="Phage/GTA_portal"/>
</dbReference>
<comment type="caution">
    <text evidence="1">The sequence shown here is derived from an EMBL/GenBank/DDBJ whole genome shotgun (WGS) entry which is preliminary data.</text>
</comment>
<dbReference type="EMBL" id="JAGSCS010000014">
    <property type="protein sequence ID" value="MBR0576758.1"/>
    <property type="molecule type" value="Genomic_DNA"/>
</dbReference>
<dbReference type="RefSeq" id="WP_211802177.1">
    <property type="nucleotide sequence ID" value="NZ_JAGSCS010000014.1"/>
</dbReference>